<feature type="compositionally biased region" description="Basic residues" evidence="1">
    <location>
        <begin position="42"/>
        <end position="56"/>
    </location>
</feature>
<dbReference type="Proteomes" id="UP000886520">
    <property type="component" value="Chromosome 17"/>
</dbReference>
<accession>A0A9D4ZCQ4</accession>
<dbReference type="EMBL" id="JABFUD020000017">
    <property type="protein sequence ID" value="KAI5067841.1"/>
    <property type="molecule type" value="Genomic_DNA"/>
</dbReference>
<comment type="caution">
    <text evidence="2">The sequence shown here is derived from an EMBL/GenBank/DDBJ whole genome shotgun (WGS) entry which is preliminary data.</text>
</comment>
<sequence length="142" mass="15399">MKPCISEVGRCRQKKPPTDPQPNADLHCPRGDMGGEVSPIAKNKRGCRVQRSRTGRAARSPPLGMSLALQAQALPHESETKAADLAPPTAGDPLDPSPLRIPRKANTGSRTTAALYPKLRYNLYVLSMGVSLSRVWGSKCWK</sequence>
<reference evidence="2" key="1">
    <citation type="submission" date="2021-01" db="EMBL/GenBank/DDBJ databases">
        <title>Adiantum capillus-veneris genome.</title>
        <authorList>
            <person name="Fang Y."/>
            <person name="Liao Q."/>
        </authorList>
    </citation>
    <scope>NUCLEOTIDE SEQUENCE</scope>
    <source>
        <strain evidence="2">H3</strain>
        <tissue evidence="2">Leaf</tissue>
    </source>
</reference>
<feature type="region of interest" description="Disordered" evidence="1">
    <location>
        <begin position="1"/>
        <end position="106"/>
    </location>
</feature>
<proteinExistence type="predicted"/>
<evidence type="ECO:0000313" key="2">
    <source>
        <dbReference type="EMBL" id="KAI5067841.1"/>
    </source>
</evidence>
<dbReference type="AlphaFoldDB" id="A0A9D4ZCQ4"/>
<name>A0A9D4ZCQ4_ADICA</name>
<evidence type="ECO:0000313" key="3">
    <source>
        <dbReference type="Proteomes" id="UP000886520"/>
    </source>
</evidence>
<protein>
    <submittedName>
        <fullName evidence="2">Uncharacterized protein</fullName>
    </submittedName>
</protein>
<keyword evidence="3" id="KW-1185">Reference proteome</keyword>
<organism evidence="2 3">
    <name type="scientific">Adiantum capillus-veneris</name>
    <name type="common">Maidenhair fern</name>
    <dbReference type="NCBI Taxonomy" id="13818"/>
    <lineage>
        <taxon>Eukaryota</taxon>
        <taxon>Viridiplantae</taxon>
        <taxon>Streptophyta</taxon>
        <taxon>Embryophyta</taxon>
        <taxon>Tracheophyta</taxon>
        <taxon>Polypodiopsida</taxon>
        <taxon>Polypodiidae</taxon>
        <taxon>Polypodiales</taxon>
        <taxon>Pteridineae</taxon>
        <taxon>Pteridaceae</taxon>
        <taxon>Vittarioideae</taxon>
        <taxon>Adiantum</taxon>
    </lineage>
</organism>
<feature type="non-terminal residue" evidence="2">
    <location>
        <position position="142"/>
    </location>
</feature>
<evidence type="ECO:0000256" key="1">
    <source>
        <dbReference type="SAM" id="MobiDB-lite"/>
    </source>
</evidence>
<gene>
    <name evidence="2" type="ORF">GOP47_0018369</name>
</gene>